<evidence type="ECO:0000256" key="2">
    <source>
        <dbReference type="ARBA" id="ARBA00022692"/>
    </source>
</evidence>
<sequence length="634" mass="70247">MEANHGKSGSENYGFVTDVSYHGNNSLYDKDTCGDAAHDRKHASDGDHVLVTYTARPAVNDHVISHSHTTHSPDEAQYHACLPVNQDHVMDTCLDREDGGAPAGHVTIVSSEGKTSKRNLTDRHQTTYGAVSGELPQLEDLIGDVGGFGVYHVLLLTTLFAAKMAVSYSVLLMAFVGATPDWICLTRTSDIADGFSDDTQNETGFRQCAVNGTQCVNFRFSAAMTTIVTQWQLVCDKRWITSAITSVQMSGLLLGAAGCGQMADWWGRRNTVFLTLLVQAVFSLVGGFAPSWEIFAVCRFFTGMASGGFIVVYFPLPMEFLSPRWRSVQSAIPTWSMGIGVLSLVAYLLHDWRWLSWCGAVFSAIFLLAYPCTPESVRWLVLHDRLQEAENIIRNIVTVNRKSMPDMEIVRQVARAEQEREQKVGRKYTYLDLLRGWALIKTTLFFNFTWFCSGLVYYILSFGVEHLSGNLYMNMFLLSAVEIPAMMVTWILNNRLGRRWTCFLFFMISCLTACAVVIITYVMEESERGTAVNVLVMICKLGVAAAWPCMQVFATESFPTVIRSLGYGTCNVASRVGGIIAPYLVLLGASHVSAMYLVVAAMMGTSALVSLLCRETKGRALEDTIHAFLELRNN</sequence>
<organism evidence="7 8">
    <name type="scientific">Batillaria attramentaria</name>
    <dbReference type="NCBI Taxonomy" id="370345"/>
    <lineage>
        <taxon>Eukaryota</taxon>
        <taxon>Metazoa</taxon>
        <taxon>Spiralia</taxon>
        <taxon>Lophotrochozoa</taxon>
        <taxon>Mollusca</taxon>
        <taxon>Gastropoda</taxon>
        <taxon>Caenogastropoda</taxon>
        <taxon>Sorbeoconcha</taxon>
        <taxon>Cerithioidea</taxon>
        <taxon>Batillariidae</taxon>
        <taxon>Batillaria</taxon>
    </lineage>
</organism>
<dbReference type="AlphaFoldDB" id="A0ABD0JHM1"/>
<dbReference type="Gene3D" id="1.20.1250.20">
    <property type="entry name" value="MFS general substrate transporter like domains"/>
    <property type="match status" value="1"/>
</dbReference>
<feature type="transmembrane region" description="Helical" evidence="5">
    <location>
        <begin position="500"/>
        <end position="522"/>
    </location>
</feature>
<evidence type="ECO:0000313" key="8">
    <source>
        <dbReference type="Proteomes" id="UP001519460"/>
    </source>
</evidence>
<feature type="transmembrane region" description="Helical" evidence="5">
    <location>
        <begin position="472"/>
        <end position="493"/>
    </location>
</feature>
<dbReference type="Pfam" id="PF00083">
    <property type="entry name" value="Sugar_tr"/>
    <property type="match status" value="1"/>
</dbReference>
<keyword evidence="2 5" id="KW-0812">Transmembrane</keyword>
<keyword evidence="4 5" id="KW-0472">Membrane</keyword>
<evidence type="ECO:0000256" key="4">
    <source>
        <dbReference type="ARBA" id="ARBA00023136"/>
    </source>
</evidence>
<name>A0ABD0JHM1_9CAEN</name>
<feature type="transmembrane region" description="Helical" evidence="5">
    <location>
        <begin position="593"/>
        <end position="613"/>
    </location>
</feature>
<dbReference type="Proteomes" id="UP001519460">
    <property type="component" value="Unassembled WGS sequence"/>
</dbReference>
<evidence type="ECO:0000259" key="6">
    <source>
        <dbReference type="PROSITE" id="PS50850"/>
    </source>
</evidence>
<dbReference type="PROSITE" id="PS50850">
    <property type="entry name" value="MFS"/>
    <property type="match status" value="1"/>
</dbReference>
<comment type="caution">
    <text evidence="7">The sequence shown here is derived from an EMBL/GenBank/DDBJ whole genome shotgun (WGS) entry which is preliminary data.</text>
</comment>
<feature type="domain" description="Major facilitator superfamily (MFS) profile" evidence="6">
    <location>
        <begin position="155"/>
        <end position="618"/>
    </location>
</feature>
<dbReference type="CDD" id="cd17317">
    <property type="entry name" value="MFS_SLC22"/>
    <property type="match status" value="1"/>
</dbReference>
<dbReference type="InterPro" id="IPR020846">
    <property type="entry name" value="MFS_dom"/>
</dbReference>
<dbReference type="GO" id="GO:0016020">
    <property type="term" value="C:membrane"/>
    <property type="evidence" value="ECO:0007669"/>
    <property type="project" value="UniProtKB-SubCell"/>
</dbReference>
<dbReference type="SUPFAM" id="SSF103473">
    <property type="entry name" value="MFS general substrate transporter"/>
    <property type="match status" value="1"/>
</dbReference>
<keyword evidence="3 5" id="KW-1133">Transmembrane helix</keyword>
<proteinExistence type="predicted"/>
<comment type="subcellular location">
    <subcellularLocation>
        <location evidence="1">Membrane</location>
        <topology evidence="1">Multi-pass membrane protein</topology>
    </subcellularLocation>
</comment>
<keyword evidence="8" id="KW-1185">Reference proteome</keyword>
<feature type="transmembrane region" description="Helical" evidence="5">
    <location>
        <begin position="294"/>
        <end position="316"/>
    </location>
</feature>
<evidence type="ECO:0000256" key="1">
    <source>
        <dbReference type="ARBA" id="ARBA00004141"/>
    </source>
</evidence>
<feature type="transmembrane region" description="Helical" evidence="5">
    <location>
        <begin position="534"/>
        <end position="553"/>
    </location>
</feature>
<feature type="transmembrane region" description="Helical" evidence="5">
    <location>
        <begin position="328"/>
        <end position="348"/>
    </location>
</feature>
<dbReference type="PANTHER" id="PTHR24064">
    <property type="entry name" value="SOLUTE CARRIER FAMILY 22 MEMBER"/>
    <property type="match status" value="1"/>
</dbReference>
<evidence type="ECO:0000313" key="7">
    <source>
        <dbReference type="EMBL" id="KAK7474417.1"/>
    </source>
</evidence>
<feature type="transmembrane region" description="Helical" evidence="5">
    <location>
        <begin position="354"/>
        <end position="373"/>
    </location>
</feature>
<dbReference type="InterPro" id="IPR005828">
    <property type="entry name" value="MFS_sugar_transport-like"/>
</dbReference>
<gene>
    <name evidence="7" type="ORF">BaRGS_00034371</name>
</gene>
<protein>
    <recommendedName>
        <fullName evidence="6">Major facilitator superfamily (MFS) profile domain-containing protein</fullName>
    </recommendedName>
</protein>
<evidence type="ECO:0000256" key="5">
    <source>
        <dbReference type="SAM" id="Phobius"/>
    </source>
</evidence>
<dbReference type="InterPro" id="IPR036259">
    <property type="entry name" value="MFS_trans_sf"/>
</dbReference>
<dbReference type="EMBL" id="JACVVK020000438">
    <property type="protein sequence ID" value="KAK7474417.1"/>
    <property type="molecule type" value="Genomic_DNA"/>
</dbReference>
<feature type="transmembrane region" description="Helical" evidence="5">
    <location>
        <begin position="436"/>
        <end position="460"/>
    </location>
</feature>
<accession>A0ABD0JHM1</accession>
<feature type="transmembrane region" description="Helical" evidence="5">
    <location>
        <begin position="271"/>
        <end position="288"/>
    </location>
</feature>
<evidence type="ECO:0000256" key="3">
    <source>
        <dbReference type="ARBA" id="ARBA00022989"/>
    </source>
</evidence>
<feature type="transmembrane region" description="Helical" evidence="5">
    <location>
        <begin position="565"/>
        <end position="587"/>
    </location>
</feature>
<reference evidence="7 8" key="1">
    <citation type="journal article" date="2023" name="Sci. Data">
        <title>Genome assembly of the Korean intertidal mud-creeper Batillaria attramentaria.</title>
        <authorList>
            <person name="Patra A.K."/>
            <person name="Ho P.T."/>
            <person name="Jun S."/>
            <person name="Lee S.J."/>
            <person name="Kim Y."/>
            <person name="Won Y.J."/>
        </authorList>
    </citation>
    <scope>NUCLEOTIDE SEQUENCE [LARGE SCALE GENOMIC DNA]</scope>
    <source>
        <strain evidence="7">Wonlab-2016</strain>
    </source>
</reference>